<gene>
    <name evidence="2" type="ORF">LCGC14_2629340</name>
</gene>
<dbReference type="EMBL" id="LAZR01045058">
    <property type="protein sequence ID" value="KKK99778.1"/>
    <property type="molecule type" value="Genomic_DNA"/>
</dbReference>
<accession>A0A0F9A0V3</accession>
<sequence>IEQSTEFNETMQLYKSVNDAKDIAMSEKFLRLFTKKYPQNPIGSLLLAEQMFNLGDHKKAILLYSKSLENHKLQPIIVPQTLWLCYDGLGMCNGITGKYGQSLRYLDKGYELANSMGSEMHIVTSSYNLACLYAETNKTKEALVYLSKAIKLNPRKKDDARTDSSFRNMKNDSRFNKLVR</sequence>
<dbReference type="Pfam" id="PF13181">
    <property type="entry name" value="TPR_8"/>
    <property type="match status" value="1"/>
</dbReference>
<dbReference type="SMART" id="SM00028">
    <property type="entry name" value="TPR"/>
    <property type="match status" value="3"/>
</dbReference>
<dbReference type="PROSITE" id="PS50005">
    <property type="entry name" value="TPR"/>
    <property type="match status" value="1"/>
</dbReference>
<feature type="region of interest" description="Disordered" evidence="1">
    <location>
        <begin position="157"/>
        <end position="180"/>
    </location>
</feature>
<reference evidence="2" key="1">
    <citation type="journal article" date="2015" name="Nature">
        <title>Complex archaea that bridge the gap between prokaryotes and eukaryotes.</title>
        <authorList>
            <person name="Spang A."/>
            <person name="Saw J.H."/>
            <person name="Jorgensen S.L."/>
            <person name="Zaremba-Niedzwiedzka K."/>
            <person name="Martijn J."/>
            <person name="Lind A.E."/>
            <person name="van Eijk R."/>
            <person name="Schleper C."/>
            <person name="Guy L."/>
            <person name="Ettema T.J."/>
        </authorList>
    </citation>
    <scope>NUCLEOTIDE SEQUENCE</scope>
</reference>
<dbReference type="InterPro" id="IPR019734">
    <property type="entry name" value="TPR_rpt"/>
</dbReference>
<dbReference type="AlphaFoldDB" id="A0A0F9A0V3"/>
<dbReference type="Gene3D" id="1.25.40.10">
    <property type="entry name" value="Tetratricopeptide repeat domain"/>
    <property type="match status" value="1"/>
</dbReference>
<proteinExistence type="predicted"/>
<evidence type="ECO:0000313" key="2">
    <source>
        <dbReference type="EMBL" id="KKK99778.1"/>
    </source>
</evidence>
<feature type="non-terminal residue" evidence="2">
    <location>
        <position position="1"/>
    </location>
</feature>
<evidence type="ECO:0000256" key="1">
    <source>
        <dbReference type="SAM" id="MobiDB-lite"/>
    </source>
</evidence>
<protein>
    <submittedName>
        <fullName evidence="2">Uncharacterized protein</fullName>
    </submittedName>
</protein>
<comment type="caution">
    <text evidence="2">The sequence shown here is derived from an EMBL/GenBank/DDBJ whole genome shotgun (WGS) entry which is preliminary data.</text>
</comment>
<dbReference type="InterPro" id="IPR011990">
    <property type="entry name" value="TPR-like_helical_dom_sf"/>
</dbReference>
<name>A0A0F9A0V3_9ZZZZ</name>
<dbReference type="NCBIfam" id="NF047558">
    <property type="entry name" value="TPR_END_plus"/>
    <property type="match status" value="1"/>
</dbReference>
<dbReference type="SUPFAM" id="SSF48452">
    <property type="entry name" value="TPR-like"/>
    <property type="match status" value="1"/>
</dbReference>
<organism evidence="2">
    <name type="scientific">marine sediment metagenome</name>
    <dbReference type="NCBI Taxonomy" id="412755"/>
    <lineage>
        <taxon>unclassified sequences</taxon>
        <taxon>metagenomes</taxon>
        <taxon>ecological metagenomes</taxon>
    </lineage>
</organism>